<feature type="domain" description="VOC" evidence="1">
    <location>
        <begin position="4"/>
        <end position="120"/>
    </location>
</feature>
<name>A0A081NCM5_9GAMM</name>
<dbReference type="CDD" id="cd08351">
    <property type="entry name" value="ChaP_like"/>
    <property type="match status" value="1"/>
</dbReference>
<dbReference type="EMBL" id="JOKH01000006">
    <property type="protein sequence ID" value="KEQ16198.1"/>
    <property type="molecule type" value="Genomic_DNA"/>
</dbReference>
<dbReference type="Gene3D" id="3.10.180.10">
    <property type="entry name" value="2,3-Dihydroxybiphenyl 1,2-Dioxygenase, domain 1"/>
    <property type="match status" value="1"/>
</dbReference>
<dbReference type="eggNOG" id="COG0346">
    <property type="taxonomic scope" value="Bacteria"/>
</dbReference>
<reference evidence="2 3" key="1">
    <citation type="submission" date="2014-06" db="EMBL/GenBank/DDBJ databases">
        <title>Whole Genome Sequences of Three Symbiotic Endozoicomonas Bacteria.</title>
        <authorList>
            <person name="Neave M.J."/>
            <person name="Apprill A."/>
            <person name="Voolstra C.R."/>
        </authorList>
    </citation>
    <scope>NUCLEOTIDE SEQUENCE [LARGE SCALE GENOMIC DNA]</scope>
    <source>
        <strain evidence="2 3">DSM 25634</strain>
    </source>
</reference>
<proteinExistence type="predicted"/>
<dbReference type="InterPro" id="IPR037523">
    <property type="entry name" value="VOC_core"/>
</dbReference>
<dbReference type="AlphaFoldDB" id="A0A081NCM5"/>
<accession>A0A081NCM5</accession>
<dbReference type="InterPro" id="IPR029068">
    <property type="entry name" value="Glyas_Bleomycin-R_OHBP_Dase"/>
</dbReference>
<dbReference type="GO" id="GO:0051213">
    <property type="term" value="F:dioxygenase activity"/>
    <property type="evidence" value="ECO:0007669"/>
    <property type="project" value="UniProtKB-KW"/>
</dbReference>
<evidence type="ECO:0000313" key="3">
    <source>
        <dbReference type="Proteomes" id="UP000028073"/>
    </source>
</evidence>
<dbReference type="PROSITE" id="PS51819">
    <property type="entry name" value="VOC"/>
    <property type="match status" value="1"/>
</dbReference>
<keyword evidence="3" id="KW-1185">Reference proteome</keyword>
<evidence type="ECO:0000259" key="1">
    <source>
        <dbReference type="PROSITE" id="PS51819"/>
    </source>
</evidence>
<dbReference type="SUPFAM" id="SSF54593">
    <property type="entry name" value="Glyoxalase/Bleomycin resistance protein/Dihydroxybiphenyl dioxygenase"/>
    <property type="match status" value="1"/>
</dbReference>
<protein>
    <submittedName>
        <fullName evidence="2">Glyoxalase/bleomycin resistance protein/dioxygenase</fullName>
    </submittedName>
</protein>
<dbReference type="Proteomes" id="UP000028073">
    <property type="component" value="Unassembled WGS sequence"/>
</dbReference>
<dbReference type="RefSeq" id="WP_034841116.1">
    <property type="nucleotide sequence ID" value="NZ_JOKH01000006.1"/>
</dbReference>
<dbReference type="Pfam" id="PF00903">
    <property type="entry name" value="Glyoxalase"/>
    <property type="match status" value="1"/>
</dbReference>
<dbReference type="STRING" id="1137799.GZ78_23485"/>
<dbReference type="InterPro" id="IPR004360">
    <property type="entry name" value="Glyas_Fos-R_dOase_dom"/>
</dbReference>
<keyword evidence="2" id="KW-0223">Dioxygenase</keyword>
<sequence>MEITLNHTIVPCSDKVFSARFYERIFGFQFLKVWGHFALVRVNSSLTLDFDESTGFSHNHYAFKVSDGQFSEIFERVKSEGLAYGSGPGHLDDGQINHRDGGSGVYFHDPDGHVLEILTRDYEID</sequence>
<organism evidence="2 3">
    <name type="scientific">Endozoicomonas numazuensis</name>
    <dbReference type="NCBI Taxonomy" id="1137799"/>
    <lineage>
        <taxon>Bacteria</taxon>
        <taxon>Pseudomonadati</taxon>
        <taxon>Pseudomonadota</taxon>
        <taxon>Gammaproteobacteria</taxon>
        <taxon>Oceanospirillales</taxon>
        <taxon>Endozoicomonadaceae</taxon>
        <taxon>Endozoicomonas</taxon>
    </lineage>
</organism>
<keyword evidence="2" id="KW-0560">Oxidoreductase</keyword>
<gene>
    <name evidence="2" type="ORF">GZ78_23485</name>
</gene>
<comment type="caution">
    <text evidence="2">The sequence shown here is derived from an EMBL/GenBank/DDBJ whole genome shotgun (WGS) entry which is preliminary data.</text>
</comment>
<dbReference type="OrthoDB" id="9812656at2"/>
<evidence type="ECO:0000313" key="2">
    <source>
        <dbReference type="EMBL" id="KEQ16198.1"/>
    </source>
</evidence>